<evidence type="ECO:0008006" key="4">
    <source>
        <dbReference type="Google" id="ProtNLM"/>
    </source>
</evidence>
<name>A0A8J7WR48_9ACTN</name>
<protein>
    <recommendedName>
        <fullName evidence="4">Hydrolytic protein</fullName>
    </recommendedName>
</protein>
<feature type="region of interest" description="Disordered" evidence="1">
    <location>
        <begin position="302"/>
        <end position="347"/>
    </location>
</feature>
<accession>A0A8J7WR48</accession>
<feature type="compositionally biased region" description="Gly residues" evidence="1">
    <location>
        <begin position="302"/>
        <end position="313"/>
    </location>
</feature>
<feature type="region of interest" description="Disordered" evidence="1">
    <location>
        <begin position="202"/>
        <end position="237"/>
    </location>
</feature>
<dbReference type="EMBL" id="JAGSXH010000039">
    <property type="protein sequence ID" value="MBS2964020.1"/>
    <property type="molecule type" value="Genomic_DNA"/>
</dbReference>
<feature type="compositionally biased region" description="Polar residues" evidence="1">
    <location>
        <begin position="209"/>
        <end position="219"/>
    </location>
</feature>
<sequence>MGAEASLTPAALPVIPGEEAEVELTVTNTGTVVDSFTLQVLGEPAAWAAVEPATLSLFPGQSESAKLRLRPPLDPKLAPGPRPYAVRISANEDPQHPCIEEGVVSLAGKALLSADLSPRTGRARGRRAGRFQVALDNRGNAPVLVDLTGFDAQDLVDVTVQPPRIEVGPGAAAFVTARARARTRFWRGPSVLHRFTVAARPAEQAHNPDAQSPDAQSPVGQGPAGQSPHGPSRADAPAPLEASLLQEAAVPAWVGKALALAVLAAVALTALWFTVLKPVVRDAATGAANQALTAAGLTPGGGAGSAAGAGAAGGASPSGSGGAGGSSPAAGSSASASASPAASAHASPPGPVLPAPVAFAVDLKANGSLTAGTHQLYTVTDLVLQNPNGDTGSLTITRGGNTLISTRMENFRDYDLHFVTAITVGAGQSLNISVNCDKPGGTAASCTPAVLVSGLSHTVA</sequence>
<gene>
    <name evidence="2" type="ORF">KGA66_13265</name>
</gene>
<organism evidence="2 3">
    <name type="scientific">Actinocrinis puniceicyclus</name>
    <dbReference type="NCBI Taxonomy" id="977794"/>
    <lineage>
        <taxon>Bacteria</taxon>
        <taxon>Bacillati</taxon>
        <taxon>Actinomycetota</taxon>
        <taxon>Actinomycetes</taxon>
        <taxon>Catenulisporales</taxon>
        <taxon>Actinospicaceae</taxon>
        <taxon>Actinocrinis</taxon>
    </lineage>
</organism>
<dbReference type="Proteomes" id="UP000677913">
    <property type="component" value="Unassembled WGS sequence"/>
</dbReference>
<feature type="compositionally biased region" description="Low complexity" evidence="1">
    <location>
        <begin position="326"/>
        <end position="347"/>
    </location>
</feature>
<evidence type="ECO:0000313" key="2">
    <source>
        <dbReference type="EMBL" id="MBS2964020.1"/>
    </source>
</evidence>
<evidence type="ECO:0000256" key="1">
    <source>
        <dbReference type="SAM" id="MobiDB-lite"/>
    </source>
</evidence>
<reference evidence="2" key="1">
    <citation type="submission" date="2021-04" db="EMBL/GenBank/DDBJ databases">
        <title>Genome based classification of Actinospica acidithermotolerans sp. nov., an actinobacterium isolated from an Indonesian hot spring.</title>
        <authorList>
            <person name="Kusuma A.B."/>
            <person name="Putra K.E."/>
            <person name="Nafisah S."/>
            <person name="Loh J."/>
            <person name="Nouioui I."/>
            <person name="Goodfellow M."/>
        </authorList>
    </citation>
    <scope>NUCLEOTIDE SEQUENCE</scope>
    <source>
        <strain evidence="2">DSM 45618</strain>
    </source>
</reference>
<evidence type="ECO:0000313" key="3">
    <source>
        <dbReference type="Proteomes" id="UP000677913"/>
    </source>
</evidence>
<comment type="caution">
    <text evidence="2">The sequence shown here is derived from an EMBL/GenBank/DDBJ whole genome shotgun (WGS) entry which is preliminary data.</text>
</comment>
<dbReference type="AlphaFoldDB" id="A0A8J7WR48"/>
<keyword evidence="3" id="KW-1185">Reference proteome</keyword>
<proteinExistence type="predicted"/>
<dbReference type="RefSeq" id="WP_211468260.1">
    <property type="nucleotide sequence ID" value="NZ_JAGSXH010000039.1"/>
</dbReference>